<protein>
    <submittedName>
        <fullName evidence="1">Uncharacterized protein</fullName>
    </submittedName>
</protein>
<dbReference type="Proteomes" id="UP000712600">
    <property type="component" value="Unassembled WGS sequence"/>
</dbReference>
<comment type="caution">
    <text evidence="1">The sequence shown here is derived from an EMBL/GenBank/DDBJ whole genome shotgun (WGS) entry which is preliminary data.</text>
</comment>
<evidence type="ECO:0000313" key="2">
    <source>
        <dbReference type="Proteomes" id="UP000712600"/>
    </source>
</evidence>
<reference evidence="1" key="1">
    <citation type="submission" date="2019-12" db="EMBL/GenBank/DDBJ databases">
        <title>Genome sequencing and annotation of Brassica cretica.</title>
        <authorList>
            <person name="Studholme D.J."/>
            <person name="Sarris P."/>
        </authorList>
    </citation>
    <scope>NUCLEOTIDE SEQUENCE</scope>
    <source>
        <strain evidence="1">PFS-109/04</strain>
        <tissue evidence="1">Leaf</tissue>
    </source>
</reference>
<gene>
    <name evidence="1" type="ORF">F2Q69_00007967</name>
</gene>
<name>A0A8S9PL46_BRACR</name>
<sequence length="126" mass="13530">MTFILDSASEDLEFIMMIANVNGGSEAGREKLWGSGGRSARERPRRRRSPFFLQIKSSVVVSSSLSPVSVCRSSSQPSTAVVMVLESRCVCGKDGAVKLCVFGFWETKALTDPSPPVFASVAGKLP</sequence>
<dbReference type="AlphaFoldDB" id="A0A8S9PL46"/>
<dbReference type="EMBL" id="QGKX02001521">
    <property type="protein sequence ID" value="KAF3514352.1"/>
    <property type="molecule type" value="Genomic_DNA"/>
</dbReference>
<organism evidence="1 2">
    <name type="scientific">Brassica cretica</name>
    <name type="common">Mustard</name>
    <dbReference type="NCBI Taxonomy" id="69181"/>
    <lineage>
        <taxon>Eukaryota</taxon>
        <taxon>Viridiplantae</taxon>
        <taxon>Streptophyta</taxon>
        <taxon>Embryophyta</taxon>
        <taxon>Tracheophyta</taxon>
        <taxon>Spermatophyta</taxon>
        <taxon>Magnoliopsida</taxon>
        <taxon>eudicotyledons</taxon>
        <taxon>Gunneridae</taxon>
        <taxon>Pentapetalae</taxon>
        <taxon>rosids</taxon>
        <taxon>malvids</taxon>
        <taxon>Brassicales</taxon>
        <taxon>Brassicaceae</taxon>
        <taxon>Brassiceae</taxon>
        <taxon>Brassica</taxon>
    </lineage>
</organism>
<proteinExistence type="predicted"/>
<accession>A0A8S9PL46</accession>
<evidence type="ECO:0000313" key="1">
    <source>
        <dbReference type="EMBL" id="KAF3514352.1"/>
    </source>
</evidence>